<proteinExistence type="predicted"/>
<dbReference type="AlphaFoldDB" id="A0AAI9C8V5"/>
<accession>A0AAI9C8V5</accession>
<dbReference type="RefSeq" id="WP_164157739.1">
    <property type="nucleotide sequence ID" value="NZ_JBFCWN010000001.1"/>
</dbReference>
<comment type="caution">
    <text evidence="1">The sequence shown here is derived from an EMBL/GenBank/DDBJ whole genome shotgun (WGS) entry which is preliminary data.</text>
</comment>
<organism evidence="1 2">
    <name type="scientific">Stenotrophomonas maltophilia</name>
    <name type="common">Pseudomonas maltophilia</name>
    <name type="synonym">Xanthomonas maltophilia</name>
    <dbReference type="NCBI Taxonomy" id="40324"/>
    <lineage>
        <taxon>Bacteria</taxon>
        <taxon>Pseudomonadati</taxon>
        <taxon>Pseudomonadota</taxon>
        <taxon>Gammaproteobacteria</taxon>
        <taxon>Lysobacterales</taxon>
        <taxon>Lysobacteraceae</taxon>
        <taxon>Stenotrophomonas</taxon>
        <taxon>Stenotrophomonas maltophilia group</taxon>
    </lineage>
</organism>
<reference evidence="1" key="1">
    <citation type="submission" date="2022-07" db="EMBL/GenBank/DDBJ databases">
        <authorList>
            <consortium name="Clinical and Environmental Microbiology Branch: Whole genome sequencing antimicrobial resistance pathogens in the healthcare setting"/>
        </authorList>
    </citation>
    <scope>NUCLEOTIDE SEQUENCE</scope>
    <source>
        <strain evidence="1">Stenotrophomonas_maltophilia_2021CK-00905</strain>
    </source>
</reference>
<protein>
    <submittedName>
        <fullName evidence="1">Uncharacterized protein</fullName>
    </submittedName>
</protein>
<evidence type="ECO:0000313" key="1">
    <source>
        <dbReference type="EMBL" id="EKT4440245.1"/>
    </source>
</evidence>
<dbReference type="EMBL" id="ABLOMU010000006">
    <property type="protein sequence ID" value="EKT4440245.1"/>
    <property type="molecule type" value="Genomic_DNA"/>
</dbReference>
<name>A0AAI9C8V5_STEMA</name>
<sequence length="209" mass="23198">MRGISVKRERILQPDHGVRVAEHKDRTEGAMMKLRLLATAVALATMVVSIPSRADDVLYINYAPDMRYSANGVDSRLTILREKGLFGYGNEFGNLEPCQTGGSSDCLKVDFMALYKVPDGGKVGDRYKEGEFTFDVVEVLSIPMLADDREVLKVDVERDGVHANSFYFDRKRGVIGVGVRNIGNSAIPESVFFLERGNGVFSSEERKPD</sequence>
<evidence type="ECO:0000313" key="2">
    <source>
        <dbReference type="Proteomes" id="UP001214521"/>
    </source>
</evidence>
<dbReference type="Proteomes" id="UP001214521">
    <property type="component" value="Unassembled WGS sequence"/>
</dbReference>
<gene>
    <name evidence="1" type="ORF">QEK83_000858</name>
</gene>